<dbReference type="GO" id="GO:0006364">
    <property type="term" value="P:rRNA processing"/>
    <property type="evidence" value="ECO:0007669"/>
    <property type="project" value="InterPro"/>
</dbReference>
<evidence type="ECO:0000313" key="6">
    <source>
        <dbReference type="Proteomes" id="UP000009022"/>
    </source>
</evidence>
<dbReference type="KEGG" id="tad:TRIADDRAFT_61806"/>
<reference evidence="5 6" key="1">
    <citation type="journal article" date="2008" name="Nature">
        <title>The Trichoplax genome and the nature of placozoans.</title>
        <authorList>
            <person name="Srivastava M."/>
            <person name="Begovic E."/>
            <person name="Chapman J."/>
            <person name="Putnam N.H."/>
            <person name="Hellsten U."/>
            <person name="Kawashima T."/>
            <person name="Kuo A."/>
            <person name="Mitros T."/>
            <person name="Salamov A."/>
            <person name="Carpenter M.L."/>
            <person name="Signorovitch A.Y."/>
            <person name="Moreno M.A."/>
            <person name="Kamm K."/>
            <person name="Grimwood J."/>
            <person name="Schmutz J."/>
            <person name="Shapiro H."/>
            <person name="Grigoriev I.V."/>
            <person name="Buss L.W."/>
            <person name="Schierwater B."/>
            <person name="Dellaporta S.L."/>
            <person name="Rokhsar D.S."/>
        </authorList>
    </citation>
    <scope>NUCLEOTIDE SEQUENCE [LARGE SCALE GENOMIC DNA]</scope>
    <source>
        <strain evidence="5 6">Grell-BS-1999</strain>
    </source>
</reference>
<evidence type="ECO:0000256" key="2">
    <source>
        <dbReference type="ARBA" id="ARBA00022574"/>
    </source>
</evidence>
<dbReference type="PROSITE" id="PS50082">
    <property type="entry name" value="WD_REPEATS_2"/>
    <property type="match status" value="2"/>
</dbReference>
<keyword evidence="6" id="KW-1185">Reference proteome</keyword>
<dbReference type="PRINTS" id="PR00320">
    <property type="entry name" value="GPROTEINBRPT"/>
</dbReference>
<accession>B3SC08</accession>
<dbReference type="PROSITE" id="PS00678">
    <property type="entry name" value="WD_REPEATS_1"/>
    <property type="match status" value="2"/>
</dbReference>
<dbReference type="STRING" id="10228.B3SC08"/>
<organism evidence="5 6">
    <name type="scientific">Trichoplax adhaerens</name>
    <name type="common">Trichoplax reptans</name>
    <dbReference type="NCBI Taxonomy" id="10228"/>
    <lineage>
        <taxon>Eukaryota</taxon>
        <taxon>Metazoa</taxon>
        <taxon>Placozoa</taxon>
        <taxon>Uniplacotomia</taxon>
        <taxon>Trichoplacea</taxon>
        <taxon>Trichoplacidae</taxon>
        <taxon>Trichoplax</taxon>
    </lineage>
</organism>
<keyword evidence="2 4" id="KW-0853">WD repeat</keyword>
<dbReference type="InterPro" id="IPR044285">
    <property type="entry name" value="PWP1"/>
</dbReference>
<dbReference type="OrthoDB" id="270624at2759"/>
<dbReference type="FunCoup" id="B3SC08">
    <property type="interactions" value="2357"/>
</dbReference>
<dbReference type="HOGENOM" id="CLU_023867_0_0_1"/>
<keyword evidence="3" id="KW-0677">Repeat</keyword>
<dbReference type="PhylomeDB" id="B3SC08"/>
<dbReference type="InterPro" id="IPR020472">
    <property type="entry name" value="WD40_PAC1"/>
</dbReference>
<dbReference type="CTD" id="6758962"/>
<name>B3SC08_TRIAD</name>
<dbReference type="eggNOG" id="KOG0270">
    <property type="taxonomic scope" value="Eukaryota"/>
</dbReference>
<proteinExistence type="predicted"/>
<evidence type="ECO:0000313" key="5">
    <source>
        <dbReference type="EMBL" id="EDV19767.1"/>
    </source>
</evidence>
<dbReference type="Gene3D" id="2.130.10.10">
    <property type="entry name" value="YVTN repeat-like/Quinoprotein amine dehydrogenase"/>
    <property type="match status" value="2"/>
</dbReference>
<sequence length="338" mass="37368">MPISCLSWIPKGIARSHPTKVTSDILSRSNAILILHYYTLSGNVETLELNGSVQAEADIDKELSEYNLQDYDQDEVCDLYKLNPYEDNIIDPSISQFDTESEGSSDIIIGPHDNLAVVGVTNNNANALEIYRNLVAVGTKASFIEIWDIDNINCLQPVATLGNASNLTDDNLRRIKSPLKSHNDSVLDLSWNRSARTILASASADQAVILWDITLAKTSNIYSHHSDKVGLYDGSVYAFDVRNRDYIFRICAHNMSITDLALSYQTEGLLVTSSIDKTVKVWDITGKVYCSCFCPDNASIMFGGEKNSVSLVDLNEEFIGSKKCLCMCMPMTFGSAFV</sequence>
<gene>
    <name evidence="5" type="ORF">TRIADDRAFT_61806</name>
</gene>
<dbReference type="InterPro" id="IPR019775">
    <property type="entry name" value="WD40_repeat_CS"/>
</dbReference>
<evidence type="ECO:0000256" key="3">
    <source>
        <dbReference type="ARBA" id="ARBA00022737"/>
    </source>
</evidence>
<dbReference type="SMART" id="SM00320">
    <property type="entry name" value="WD40"/>
    <property type="match status" value="2"/>
</dbReference>
<protein>
    <submittedName>
        <fullName evidence="5">Uncharacterized protein</fullName>
    </submittedName>
</protein>
<dbReference type="Proteomes" id="UP000009022">
    <property type="component" value="Unassembled WGS sequence"/>
</dbReference>
<feature type="repeat" description="WD" evidence="4">
    <location>
        <begin position="250"/>
        <end position="284"/>
    </location>
</feature>
<dbReference type="PANTHER" id="PTHR14091">
    <property type="entry name" value="PERIODIC TRYPTOPHAN PROTEIN 1"/>
    <property type="match status" value="1"/>
</dbReference>
<dbReference type="GeneID" id="6758962"/>
<dbReference type="SUPFAM" id="SSF50978">
    <property type="entry name" value="WD40 repeat-like"/>
    <property type="match status" value="1"/>
</dbReference>
<feature type="repeat" description="WD" evidence="4">
    <location>
        <begin position="179"/>
        <end position="221"/>
    </location>
</feature>
<evidence type="ECO:0000256" key="4">
    <source>
        <dbReference type="PROSITE-ProRule" id="PRU00221"/>
    </source>
</evidence>
<dbReference type="PROSITE" id="PS50294">
    <property type="entry name" value="WD_REPEATS_REGION"/>
    <property type="match status" value="2"/>
</dbReference>
<dbReference type="PANTHER" id="PTHR14091:SF0">
    <property type="entry name" value="PERIODIC TRYPTOPHAN PROTEIN 1 HOMOLOG"/>
    <property type="match status" value="1"/>
</dbReference>
<dbReference type="InParanoid" id="B3SC08"/>
<dbReference type="InterPro" id="IPR001680">
    <property type="entry name" value="WD40_rpt"/>
</dbReference>
<dbReference type="RefSeq" id="XP_002117791.1">
    <property type="nucleotide sequence ID" value="XM_002117755.1"/>
</dbReference>
<dbReference type="InterPro" id="IPR036322">
    <property type="entry name" value="WD40_repeat_dom_sf"/>
</dbReference>
<dbReference type="AlphaFoldDB" id="B3SC08"/>
<dbReference type="EMBL" id="DS985267">
    <property type="protein sequence ID" value="EDV19767.1"/>
    <property type="molecule type" value="Genomic_DNA"/>
</dbReference>
<dbReference type="InterPro" id="IPR015943">
    <property type="entry name" value="WD40/YVTN_repeat-like_dom_sf"/>
</dbReference>
<dbReference type="Pfam" id="PF00400">
    <property type="entry name" value="WD40"/>
    <property type="match status" value="2"/>
</dbReference>
<evidence type="ECO:0000256" key="1">
    <source>
        <dbReference type="ARBA" id="ARBA00022553"/>
    </source>
</evidence>
<keyword evidence="1" id="KW-0597">Phosphoprotein</keyword>